<dbReference type="GO" id="GO:1990904">
    <property type="term" value="C:ribonucleoprotein complex"/>
    <property type="evidence" value="ECO:0007669"/>
    <property type="project" value="UniProtKB-UniRule"/>
</dbReference>
<dbReference type="InterPro" id="IPR013810">
    <property type="entry name" value="Ribosomal_uS5_N"/>
</dbReference>
<accession>A0A2M8KSX9</accession>
<keyword evidence="1" id="KW-0687">Ribonucleoprotein</keyword>
<dbReference type="GO" id="GO:0003735">
    <property type="term" value="F:structural constituent of ribosome"/>
    <property type="evidence" value="ECO:0007669"/>
    <property type="project" value="UniProtKB-UniRule"/>
</dbReference>
<gene>
    <name evidence="3" type="ORF">COU88_01870</name>
</gene>
<dbReference type="PROSITE" id="PS50881">
    <property type="entry name" value="S5_DSRBD"/>
    <property type="match status" value="1"/>
</dbReference>
<sequence length="84" mass="8961">MEEQKKELGEQVLTIRRVSRKTPGGNAVSFSALVAVGNHKGSFGLGLASAAEVPIAINKAIRLAKKKMIKLELAGTTIPYDIEV</sequence>
<protein>
    <submittedName>
        <fullName evidence="3">30S ribosomal protein S5</fullName>
    </submittedName>
</protein>
<dbReference type="EMBL" id="PFED01000081">
    <property type="protein sequence ID" value="PJE63015.1"/>
    <property type="molecule type" value="Genomic_DNA"/>
</dbReference>
<feature type="domain" description="S5 DRBM" evidence="2">
    <location>
        <begin position="8"/>
        <end position="71"/>
    </location>
</feature>
<proteinExistence type="predicted"/>
<evidence type="ECO:0000313" key="4">
    <source>
        <dbReference type="Proteomes" id="UP000229554"/>
    </source>
</evidence>
<name>A0A2M8KSX9_9BACT</name>
<dbReference type="GO" id="GO:0006412">
    <property type="term" value="P:translation"/>
    <property type="evidence" value="ECO:0007669"/>
    <property type="project" value="InterPro"/>
</dbReference>
<evidence type="ECO:0000256" key="1">
    <source>
        <dbReference type="PROSITE-ProRule" id="PRU00268"/>
    </source>
</evidence>
<dbReference type="Proteomes" id="UP000229554">
    <property type="component" value="Unassembled WGS sequence"/>
</dbReference>
<comment type="caution">
    <text evidence="3">The sequence shown here is derived from an EMBL/GenBank/DDBJ whole genome shotgun (WGS) entry which is preliminary data.</text>
</comment>
<dbReference type="GO" id="GO:0005840">
    <property type="term" value="C:ribosome"/>
    <property type="evidence" value="ECO:0007669"/>
    <property type="project" value="UniProtKB-KW"/>
</dbReference>
<organism evidence="3 4">
    <name type="scientific">Candidatus Roizmanbacteria bacterium CG10_big_fil_rev_8_21_14_0_10_39_6</name>
    <dbReference type="NCBI Taxonomy" id="1974853"/>
    <lineage>
        <taxon>Bacteria</taxon>
        <taxon>Candidatus Roizmaniibacteriota</taxon>
    </lineage>
</organism>
<dbReference type="Pfam" id="PF00333">
    <property type="entry name" value="Ribosomal_S5"/>
    <property type="match status" value="1"/>
</dbReference>
<reference evidence="4" key="1">
    <citation type="submission" date="2017-09" db="EMBL/GenBank/DDBJ databases">
        <title>Depth-based differentiation of microbial function through sediment-hosted aquifers and enrichment of novel symbionts in the deep terrestrial subsurface.</title>
        <authorList>
            <person name="Probst A.J."/>
            <person name="Ladd B."/>
            <person name="Jarett J.K."/>
            <person name="Geller-Mcgrath D.E."/>
            <person name="Sieber C.M.K."/>
            <person name="Emerson J.B."/>
            <person name="Anantharaman K."/>
            <person name="Thomas B.C."/>
            <person name="Malmstrom R."/>
            <person name="Stieglmeier M."/>
            <person name="Klingl A."/>
            <person name="Woyke T."/>
            <person name="Ryan C.M."/>
            <person name="Banfield J.F."/>
        </authorList>
    </citation>
    <scope>NUCLEOTIDE SEQUENCE [LARGE SCALE GENOMIC DNA]</scope>
</reference>
<feature type="non-terminal residue" evidence="3">
    <location>
        <position position="84"/>
    </location>
</feature>
<dbReference type="SUPFAM" id="SSF54768">
    <property type="entry name" value="dsRNA-binding domain-like"/>
    <property type="match status" value="1"/>
</dbReference>
<dbReference type="GO" id="GO:0003723">
    <property type="term" value="F:RNA binding"/>
    <property type="evidence" value="ECO:0007669"/>
    <property type="project" value="InterPro"/>
</dbReference>
<dbReference type="AlphaFoldDB" id="A0A2M8KSX9"/>
<keyword evidence="1 3" id="KW-0689">Ribosomal protein</keyword>
<evidence type="ECO:0000259" key="2">
    <source>
        <dbReference type="PROSITE" id="PS50881"/>
    </source>
</evidence>
<evidence type="ECO:0000313" key="3">
    <source>
        <dbReference type="EMBL" id="PJE63015.1"/>
    </source>
</evidence>
<dbReference type="Gene3D" id="3.30.160.20">
    <property type="match status" value="1"/>
</dbReference>